<feature type="transmembrane region" description="Helical" evidence="1">
    <location>
        <begin position="71"/>
        <end position="89"/>
    </location>
</feature>
<dbReference type="HOGENOM" id="CLU_093484_0_0_5"/>
<keyword evidence="1" id="KW-0812">Transmembrane</keyword>
<feature type="transmembrane region" description="Helical" evidence="1">
    <location>
        <begin position="157"/>
        <end position="180"/>
    </location>
</feature>
<feature type="transmembrane region" description="Helical" evidence="1">
    <location>
        <begin position="20"/>
        <end position="50"/>
    </location>
</feature>
<dbReference type="InterPro" id="IPR005325">
    <property type="entry name" value="DUF308_memb"/>
</dbReference>
<sequence>MTTNNNEERWLRGYYAVRAGFSVIWVLLALTIGAHSMQLAVVLLLVYPAWDGIANYFDAARSGGLGRNRTQAINVAVSAVTTLAVAIALGRSMNAVLAVFGAWAFFAGLLQLATAVHRWKRYGAQWVMVLSGGQSALAGVLFIVMAQKPEMPSIGDVAGYAGVGAFYFLVSAIWLSVAMARRQRAA</sequence>
<keyword evidence="3" id="KW-1185">Reference proteome</keyword>
<feature type="transmembrane region" description="Helical" evidence="1">
    <location>
        <begin position="126"/>
        <end position="145"/>
    </location>
</feature>
<name>A0A0D5LLY7_MAREN</name>
<dbReference type="KEGG" id="mey:TM49_04805"/>
<accession>A0A0D5LLY7</accession>
<keyword evidence="1" id="KW-0472">Membrane</keyword>
<dbReference type="Pfam" id="PF03729">
    <property type="entry name" value="DUF308"/>
    <property type="match status" value="1"/>
</dbReference>
<dbReference type="EMBL" id="CP010803">
    <property type="protein sequence ID" value="AJY45166.1"/>
    <property type="molecule type" value="Genomic_DNA"/>
</dbReference>
<evidence type="ECO:0000313" key="2">
    <source>
        <dbReference type="EMBL" id="AJY45166.1"/>
    </source>
</evidence>
<organism evidence="2 3">
    <name type="scientific">Martelella endophytica</name>
    <dbReference type="NCBI Taxonomy" id="1486262"/>
    <lineage>
        <taxon>Bacteria</taxon>
        <taxon>Pseudomonadati</taxon>
        <taxon>Pseudomonadota</taxon>
        <taxon>Alphaproteobacteria</taxon>
        <taxon>Hyphomicrobiales</taxon>
        <taxon>Aurantimonadaceae</taxon>
        <taxon>Martelella</taxon>
    </lineage>
</organism>
<proteinExistence type="predicted"/>
<dbReference type="PATRIC" id="fig|1486262.3.peg.980"/>
<dbReference type="AlphaFoldDB" id="A0A0D5LLY7"/>
<evidence type="ECO:0000313" key="3">
    <source>
        <dbReference type="Proteomes" id="UP000032611"/>
    </source>
</evidence>
<dbReference type="STRING" id="1486262.TM49_04805"/>
<gene>
    <name evidence="2" type="ORF">TM49_04805</name>
</gene>
<feature type="transmembrane region" description="Helical" evidence="1">
    <location>
        <begin position="95"/>
        <end position="114"/>
    </location>
</feature>
<evidence type="ECO:0000256" key="1">
    <source>
        <dbReference type="SAM" id="Phobius"/>
    </source>
</evidence>
<dbReference type="RefSeq" id="WP_045679761.1">
    <property type="nucleotide sequence ID" value="NZ_CP010803.1"/>
</dbReference>
<protein>
    <submittedName>
        <fullName evidence="2">Membrane protein</fullName>
    </submittedName>
</protein>
<keyword evidence="1" id="KW-1133">Transmembrane helix</keyword>
<reference evidence="2 3" key="1">
    <citation type="journal article" date="2015" name="Genome Announc.">
        <title>Complete genome sequence of Martelella endophytica YC6887, which has antifungal activity associated with a halophyte.</title>
        <authorList>
            <person name="Khan A."/>
            <person name="Khan H."/>
            <person name="Chung E.J."/>
            <person name="Hossain M.T."/>
            <person name="Chung Y.R."/>
        </authorList>
    </citation>
    <scope>NUCLEOTIDE SEQUENCE [LARGE SCALE GENOMIC DNA]</scope>
    <source>
        <strain evidence="2">YC6887</strain>
    </source>
</reference>
<dbReference type="Proteomes" id="UP000032611">
    <property type="component" value="Chromosome"/>
</dbReference>
<dbReference type="OrthoDB" id="960912at2"/>